<protein>
    <submittedName>
        <fullName evidence="1">Uncharacterized protein</fullName>
    </submittedName>
</protein>
<reference evidence="1" key="1">
    <citation type="submission" date="2020-11" db="EMBL/GenBank/DDBJ databases">
        <authorList>
            <person name="Tran Van P."/>
        </authorList>
    </citation>
    <scope>NUCLEOTIDE SEQUENCE</scope>
</reference>
<dbReference type="AlphaFoldDB" id="A0A7R9CP30"/>
<accession>A0A7R9CP30</accession>
<sequence>MVMKKPEDSHESEDIGEIDNTSLSLVQLLNHRLPRLLFCFSFLAASAAASAFSASAEEDYKEKNKRMKKVVWETRMDWMQNGQKCWNGTWRAIVMPAGDIALYNIKTDEKPPPIHPTEIRTPISPSSAVELNTTRVLANYASKAGEYYVDAWLINAIMAVYDESKEGVRVEGALSK</sequence>
<name>A0A7R9CP30_TIMPO</name>
<organism evidence="1">
    <name type="scientific">Timema poppense</name>
    <name type="common">Walking stick</name>
    <dbReference type="NCBI Taxonomy" id="170557"/>
    <lineage>
        <taxon>Eukaryota</taxon>
        <taxon>Metazoa</taxon>
        <taxon>Ecdysozoa</taxon>
        <taxon>Arthropoda</taxon>
        <taxon>Hexapoda</taxon>
        <taxon>Insecta</taxon>
        <taxon>Pterygota</taxon>
        <taxon>Neoptera</taxon>
        <taxon>Polyneoptera</taxon>
        <taxon>Phasmatodea</taxon>
        <taxon>Timematodea</taxon>
        <taxon>Timematoidea</taxon>
        <taxon>Timematidae</taxon>
        <taxon>Timema</taxon>
    </lineage>
</organism>
<proteinExistence type="predicted"/>
<evidence type="ECO:0000313" key="1">
    <source>
        <dbReference type="EMBL" id="CAD7398352.1"/>
    </source>
</evidence>
<dbReference type="EMBL" id="OD000598">
    <property type="protein sequence ID" value="CAD7398352.1"/>
    <property type="molecule type" value="Genomic_DNA"/>
</dbReference>
<gene>
    <name evidence="1" type="ORF">TPSB3V08_LOCUS1650</name>
</gene>